<feature type="domain" description="Bulb-type lectin" evidence="2">
    <location>
        <begin position="183"/>
        <end position="302"/>
    </location>
</feature>
<evidence type="ECO:0000313" key="3">
    <source>
        <dbReference type="EMBL" id="BBH87007.1"/>
    </source>
</evidence>
<dbReference type="InterPro" id="IPR036426">
    <property type="entry name" value="Bulb-type_lectin_dom_sf"/>
</dbReference>
<feature type="chain" id="PRO_5019831407" description="Bulb-type lectin domain-containing protein" evidence="1">
    <location>
        <begin position="38"/>
        <end position="302"/>
    </location>
</feature>
<dbReference type="PROSITE" id="PS50927">
    <property type="entry name" value="BULB_LECTIN"/>
    <property type="match status" value="1"/>
</dbReference>
<dbReference type="SUPFAM" id="SSF51110">
    <property type="entry name" value="alpha-D-mannose-specific plant lectins"/>
    <property type="match status" value="2"/>
</dbReference>
<feature type="signal peptide" evidence="1">
    <location>
        <begin position="1"/>
        <end position="37"/>
    </location>
</feature>
<accession>A0A455SEW1</accession>
<name>A0A455SEW1_9CHLR</name>
<gene>
    <name evidence="3" type="ORF">KTC_17580</name>
</gene>
<protein>
    <recommendedName>
        <fullName evidence="2">Bulb-type lectin domain-containing protein</fullName>
    </recommendedName>
</protein>
<evidence type="ECO:0000259" key="2">
    <source>
        <dbReference type="PROSITE" id="PS50927"/>
    </source>
</evidence>
<dbReference type="InterPro" id="IPR001480">
    <property type="entry name" value="Bulb-type_lectin_dom"/>
</dbReference>
<organism evidence="3">
    <name type="scientific">Thermosporothrix sp. COM3</name>
    <dbReference type="NCBI Taxonomy" id="2490863"/>
    <lineage>
        <taxon>Bacteria</taxon>
        <taxon>Bacillati</taxon>
        <taxon>Chloroflexota</taxon>
        <taxon>Ktedonobacteria</taxon>
        <taxon>Ktedonobacterales</taxon>
        <taxon>Thermosporotrichaceae</taxon>
        <taxon>Thermosporothrix</taxon>
    </lineage>
</organism>
<keyword evidence="1" id="KW-0732">Signal</keyword>
<proteinExistence type="predicted"/>
<reference evidence="3" key="1">
    <citation type="submission" date="2018-12" db="EMBL/GenBank/DDBJ databases">
        <title>Novel natural products biosynthetic potential of the class Ktedonobacteria.</title>
        <authorList>
            <person name="Zheng Y."/>
            <person name="Saitou A."/>
            <person name="Wang C.M."/>
            <person name="Toyoda A."/>
            <person name="Minakuchi Y."/>
            <person name="Sekiguchi Y."/>
            <person name="Ueda K."/>
            <person name="Takano H."/>
            <person name="Sakai Y."/>
            <person name="Yokota A."/>
            <person name="Yabe S."/>
        </authorList>
    </citation>
    <scope>NUCLEOTIDE SEQUENCE</scope>
    <source>
        <strain evidence="3">COM3</strain>
    </source>
</reference>
<evidence type="ECO:0000256" key="1">
    <source>
        <dbReference type="SAM" id="SignalP"/>
    </source>
</evidence>
<dbReference type="PROSITE" id="PS51257">
    <property type="entry name" value="PROKAR_LIPOPROTEIN"/>
    <property type="match status" value="1"/>
</dbReference>
<dbReference type="AlphaFoldDB" id="A0A455SEW1"/>
<dbReference type="Gene3D" id="2.90.10.10">
    <property type="entry name" value="Bulb-type lectin domain"/>
    <property type="match status" value="3"/>
</dbReference>
<sequence length="302" mass="32576">MRCSVQTMIVRSWNVLLCAMLACGLLTLSFDAGTAHASEAPGKNECDRALILIPGYTLHEHDCVVYQNTILKMEDGMLALYASETQVWYAPVITRDGYAVMQGDGNLVIYSEGVPVWASHTDGYPGSCLLLGANGTMAISKGSTTVDGGGCSAVDLIWRTKSYTENPDELLHEFVPCEDILLTGELGDVHGLAPGQCLSTPTGGTTLAMEQNGNLSLYHGKALIWENNKSDHRESTLQMQGDGNLVTYDRYGQPTWASGSAYYHGSCLKVEEWTIAIYARSPSGGACGDSGQKIWELQTSQS</sequence>
<dbReference type="EMBL" id="AP019376">
    <property type="protein sequence ID" value="BBH87007.1"/>
    <property type="molecule type" value="Genomic_DNA"/>
</dbReference>
<dbReference type="SMART" id="SM00108">
    <property type="entry name" value="B_lectin"/>
    <property type="match status" value="1"/>
</dbReference>